<dbReference type="InterPro" id="IPR051801">
    <property type="entry name" value="GH28_Enzymes"/>
</dbReference>
<keyword evidence="3 4" id="KW-0326">Glycosidase</keyword>
<gene>
    <name evidence="6" type="ordered locus">Pedsa_0800</name>
</gene>
<keyword evidence="7" id="KW-1185">Reference proteome</keyword>
<dbReference type="InterPro" id="IPR000743">
    <property type="entry name" value="Glyco_hydro_28"/>
</dbReference>
<comment type="similarity">
    <text evidence="1 4">Belongs to the glycosyl hydrolase 28 family.</text>
</comment>
<dbReference type="eggNOG" id="COG5434">
    <property type="taxonomic scope" value="Bacteria"/>
</dbReference>
<feature type="compositionally biased region" description="Basic and acidic residues" evidence="5">
    <location>
        <begin position="199"/>
        <end position="217"/>
    </location>
</feature>
<evidence type="ECO:0000256" key="2">
    <source>
        <dbReference type="ARBA" id="ARBA00022801"/>
    </source>
</evidence>
<dbReference type="InterPro" id="IPR011050">
    <property type="entry name" value="Pectin_lyase_fold/virulence"/>
</dbReference>
<dbReference type="Pfam" id="PF00295">
    <property type="entry name" value="Glyco_hydro_28"/>
    <property type="match status" value="1"/>
</dbReference>
<proteinExistence type="inferred from homology"/>
<reference evidence="7" key="2">
    <citation type="submission" date="2011-02" db="EMBL/GenBank/DDBJ databases">
        <title>The complete genome of Pedobacter saltans DSM 12145.</title>
        <authorList>
            <consortium name="US DOE Joint Genome Institute (JGI-PGF)"/>
            <person name="Lucas S."/>
            <person name="Copeland A."/>
            <person name="Lapidus A."/>
            <person name="Bruce D."/>
            <person name="Goodwin L."/>
            <person name="Pitluck S."/>
            <person name="Kyrpides N."/>
            <person name="Mavromatis K."/>
            <person name="Pagani I."/>
            <person name="Ivanova N."/>
            <person name="Ovchinnikova G."/>
            <person name="Lu M."/>
            <person name="Detter J.C."/>
            <person name="Han C."/>
            <person name="Land M."/>
            <person name="Hauser L."/>
            <person name="Markowitz V."/>
            <person name="Cheng J.-F."/>
            <person name="Hugenholtz P."/>
            <person name="Woyke T."/>
            <person name="Wu D."/>
            <person name="Tindall B."/>
            <person name="Pomrenke H.G."/>
            <person name="Brambilla E."/>
            <person name="Klenk H.-P."/>
            <person name="Eisen J.A."/>
        </authorList>
    </citation>
    <scope>NUCLEOTIDE SEQUENCE [LARGE SCALE GENOMIC DNA]</scope>
    <source>
        <strain evidence="7">ATCC 51119 / DSM 12145 / JCM 21818 / LMG 10337 / NBRC 100064 / NCIMB 13643</strain>
    </source>
</reference>
<dbReference type="GO" id="GO:0004650">
    <property type="term" value="F:polygalacturonase activity"/>
    <property type="evidence" value="ECO:0007669"/>
    <property type="project" value="InterPro"/>
</dbReference>
<feature type="region of interest" description="Disordered" evidence="5">
    <location>
        <begin position="199"/>
        <end position="218"/>
    </location>
</feature>
<dbReference type="Proteomes" id="UP000000310">
    <property type="component" value="Chromosome"/>
</dbReference>
<dbReference type="Gene3D" id="2.160.20.10">
    <property type="entry name" value="Single-stranded right-handed beta-helix, Pectin lyase-like"/>
    <property type="match status" value="1"/>
</dbReference>
<dbReference type="GO" id="GO:0005975">
    <property type="term" value="P:carbohydrate metabolic process"/>
    <property type="evidence" value="ECO:0007669"/>
    <property type="project" value="InterPro"/>
</dbReference>
<evidence type="ECO:0000256" key="3">
    <source>
        <dbReference type="ARBA" id="ARBA00023295"/>
    </source>
</evidence>
<protein>
    <submittedName>
        <fullName evidence="6">Glycoside hydrolase family 28</fullName>
    </submittedName>
</protein>
<name>F0S974_PSESL</name>
<dbReference type="SUPFAM" id="SSF51126">
    <property type="entry name" value="Pectin lyase-like"/>
    <property type="match status" value="1"/>
</dbReference>
<dbReference type="EMBL" id="CP002545">
    <property type="protein sequence ID" value="ADY51372.1"/>
    <property type="molecule type" value="Genomic_DNA"/>
</dbReference>
<dbReference type="HOGENOM" id="CLU_011370_1_1_10"/>
<dbReference type="SMART" id="SM00710">
    <property type="entry name" value="PbH1"/>
    <property type="match status" value="5"/>
</dbReference>
<evidence type="ECO:0000313" key="6">
    <source>
        <dbReference type="EMBL" id="ADY51372.1"/>
    </source>
</evidence>
<sequence>MMFLFFKESKIFGYNENDIVLYPVVKSAERSILFSTKTNGVSVFTEKFRDISYANFAHNRPASIEVKVEEKILNWDISPKKNIKMARMVGNSVQFNLEKPGFHVLTINNKHRYFLLADKKEKGISATPKAKIIDIKSYGVDSTGNKVETKLIQRALDETARDKKILVFSSGIYRTGTLKISSNANIYLAPGAVIKGSDDRNDYPADGNKKESDHVNDKANFTDNGEWMTFSRLILIGEAENVRIWGSGIIDGNGRVVRAQGKPANLIRIRNSRNVTIEGIMLRDPASWNTHILKSENITIRNVKILNDREVANTDGFDPDASQNVKIDNCFAYCGDDSIAIKNTNNSDLIQDCDNIVIKNSVFITKKSALKVGTETKGNTMKNILFKNNTILEGDRGMVLYCYDGAGFRNIKFLGNSFEKGYKSKNLKILHFEILSRNGQGSIKDILIKNSRVSSSFSTISEISGLNNEHTVSGVRFKNFRLDGKMCSTPQDIGLKANQFVKNLKITK</sequence>
<dbReference type="PANTHER" id="PTHR31339:SF9">
    <property type="entry name" value="PLASMIN AND FIBRONECTIN-BINDING PROTEIN A"/>
    <property type="match status" value="1"/>
</dbReference>
<dbReference type="InterPro" id="IPR012334">
    <property type="entry name" value="Pectin_lyas_fold"/>
</dbReference>
<evidence type="ECO:0000256" key="4">
    <source>
        <dbReference type="RuleBase" id="RU361169"/>
    </source>
</evidence>
<dbReference type="AlphaFoldDB" id="F0S974"/>
<dbReference type="PANTHER" id="PTHR31339">
    <property type="entry name" value="PECTIN LYASE-RELATED"/>
    <property type="match status" value="1"/>
</dbReference>
<evidence type="ECO:0000313" key="7">
    <source>
        <dbReference type="Proteomes" id="UP000000310"/>
    </source>
</evidence>
<dbReference type="InterPro" id="IPR006626">
    <property type="entry name" value="PbH1"/>
</dbReference>
<accession>F0S974</accession>
<dbReference type="STRING" id="762903.Pedsa_0800"/>
<evidence type="ECO:0000256" key="1">
    <source>
        <dbReference type="ARBA" id="ARBA00008834"/>
    </source>
</evidence>
<keyword evidence="2 4" id="KW-0378">Hydrolase</keyword>
<reference evidence="6 7" key="1">
    <citation type="journal article" date="2011" name="Stand. Genomic Sci.">
        <title>Complete genome sequence of the gliding, heparinolytic Pedobacter saltans type strain (113).</title>
        <authorList>
            <person name="Liolios K."/>
            <person name="Sikorski J."/>
            <person name="Lu M."/>
            <person name="Nolan M."/>
            <person name="Lapidus A."/>
            <person name="Lucas S."/>
            <person name="Hammon N."/>
            <person name="Deshpande S."/>
            <person name="Cheng J.F."/>
            <person name="Tapia R."/>
            <person name="Han C."/>
            <person name="Goodwin L."/>
            <person name="Pitluck S."/>
            <person name="Huntemann M."/>
            <person name="Ivanova N."/>
            <person name="Pagani I."/>
            <person name="Mavromatis K."/>
            <person name="Ovchinikova G."/>
            <person name="Pati A."/>
            <person name="Chen A."/>
            <person name="Palaniappan K."/>
            <person name="Land M."/>
            <person name="Hauser L."/>
            <person name="Brambilla E.M."/>
            <person name="Kotsyurbenko O."/>
            <person name="Rohde M."/>
            <person name="Tindall B.J."/>
            <person name="Abt B."/>
            <person name="Goker M."/>
            <person name="Detter J.C."/>
            <person name="Woyke T."/>
            <person name="Bristow J."/>
            <person name="Eisen J.A."/>
            <person name="Markowitz V."/>
            <person name="Hugenholtz P."/>
            <person name="Klenk H.P."/>
            <person name="Kyrpides N.C."/>
        </authorList>
    </citation>
    <scope>NUCLEOTIDE SEQUENCE [LARGE SCALE GENOMIC DNA]</scope>
    <source>
        <strain evidence="7">ATCC 51119 / DSM 12145 / JCM 21818 / LMG 10337 / NBRC 100064 / NCIMB 13643</strain>
    </source>
</reference>
<organism evidence="6 7">
    <name type="scientific">Pseudopedobacter saltans (strain ATCC 51119 / DSM 12145 / JCM 21818 / CCUG 39354 / LMG 10337 / NBRC 100064 / NCIMB 13643)</name>
    <name type="common">Pedobacter saltans</name>
    <dbReference type="NCBI Taxonomy" id="762903"/>
    <lineage>
        <taxon>Bacteria</taxon>
        <taxon>Pseudomonadati</taxon>
        <taxon>Bacteroidota</taxon>
        <taxon>Sphingobacteriia</taxon>
        <taxon>Sphingobacteriales</taxon>
        <taxon>Sphingobacteriaceae</taxon>
        <taxon>Pseudopedobacter</taxon>
    </lineage>
</organism>
<dbReference type="KEGG" id="psn:Pedsa_0800"/>
<evidence type="ECO:0000256" key="5">
    <source>
        <dbReference type="SAM" id="MobiDB-lite"/>
    </source>
</evidence>